<dbReference type="EMBL" id="JAWDEY010000010">
    <property type="protein sequence ID" value="KAK6589982.1"/>
    <property type="molecule type" value="Genomic_DNA"/>
</dbReference>
<dbReference type="Proteomes" id="UP001311799">
    <property type="component" value="Unassembled WGS sequence"/>
</dbReference>
<organism evidence="1 2">
    <name type="scientific">Cryptosporidium xiaoi</name>
    <dbReference type="NCBI Taxonomy" id="659607"/>
    <lineage>
        <taxon>Eukaryota</taxon>
        <taxon>Sar</taxon>
        <taxon>Alveolata</taxon>
        <taxon>Apicomplexa</taxon>
        <taxon>Conoidasida</taxon>
        <taxon>Coccidia</taxon>
        <taxon>Eucoccidiorida</taxon>
        <taxon>Eimeriorina</taxon>
        <taxon>Cryptosporidiidae</taxon>
        <taxon>Cryptosporidium</taxon>
    </lineage>
</organism>
<proteinExistence type="predicted"/>
<comment type="caution">
    <text evidence="1">The sequence shown here is derived from an EMBL/GenBank/DDBJ whole genome shotgun (WGS) entry which is preliminary data.</text>
</comment>
<dbReference type="AlphaFoldDB" id="A0AAV9XZF9"/>
<evidence type="ECO:0000313" key="1">
    <source>
        <dbReference type="EMBL" id="KAK6589982.1"/>
    </source>
</evidence>
<sequence>MREKKSYKNLIFCLYFVFVINLIFAGGENIENTVNYKLNKFEEKIIALGLNVPITASWQLIITLLSREDCRVCITNPPKELIESKESTLIKLSRPWLFFIHPVKSITSEILTTPRSEFLDYIYSYIEIDRCMMKNGQKDVNSIIFTKRNILGCNFMLRRMLKAGFVQMNLVNESAELQTEETSEFGTIAQGIYGQHIMNKYQCKDQNKHVIETQEIHKLCGSFLLKLSGMLNIISTMTSVEFRKKVRVYAKICRLLETT</sequence>
<reference evidence="1 2" key="1">
    <citation type="submission" date="2023-10" db="EMBL/GenBank/DDBJ databases">
        <title>Comparative genomics analysis reveals potential genetic determinants of host preference in Cryptosporidium xiaoi.</title>
        <authorList>
            <person name="Xiao L."/>
            <person name="Li J."/>
        </authorList>
    </citation>
    <scope>NUCLEOTIDE SEQUENCE [LARGE SCALE GENOMIC DNA]</scope>
    <source>
        <strain evidence="1 2">52996</strain>
    </source>
</reference>
<accession>A0AAV9XZF9</accession>
<protein>
    <submittedName>
        <fullName evidence="1">Uncharacterized protein</fullName>
    </submittedName>
</protein>
<name>A0AAV9XZF9_9CRYT</name>
<keyword evidence="2" id="KW-1185">Reference proteome</keyword>
<evidence type="ECO:0000313" key="2">
    <source>
        <dbReference type="Proteomes" id="UP001311799"/>
    </source>
</evidence>
<gene>
    <name evidence="1" type="ORF">RS030_192989</name>
</gene>